<proteinExistence type="predicted"/>
<dbReference type="OrthoDB" id="3034312at2"/>
<name>W0ECP7_9FIRM</name>
<keyword evidence="2" id="KW-1185">Reference proteome</keyword>
<dbReference type="eggNOG" id="ENOG50330U0">
    <property type="taxonomic scope" value="Bacteria"/>
</dbReference>
<evidence type="ECO:0000313" key="2">
    <source>
        <dbReference type="Proteomes" id="UP000010847"/>
    </source>
</evidence>
<evidence type="ECO:0000313" key="1">
    <source>
        <dbReference type="EMBL" id="AHF08645.1"/>
    </source>
</evidence>
<dbReference type="KEGG" id="dmt:DESME_11710"/>
<dbReference type="STRING" id="871968.DESME_11710"/>
<dbReference type="Pfam" id="PF11185">
    <property type="entry name" value="DUF2971"/>
    <property type="match status" value="1"/>
</dbReference>
<dbReference type="AlphaFoldDB" id="W0ECP7"/>
<evidence type="ECO:0008006" key="3">
    <source>
        <dbReference type="Google" id="ProtNLM"/>
    </source>
</evidence>
<dbReference type="RefSeq" id="WP_006716519.1">
    <property type="nucleotide sequence ID" value="NZ_CP007032.1"/>
</dbReference>
<protein>
    <recommendedName>
        <fullName evidence="3">DUF2971 domain-containing protein</fullName>
    </recommendedName>
</protein>
<gene>
    <name evidence="1" type="ORF">DESME_11710</name>
</gene>
<reference evidence="1 2" key="1">
    <citation type="submission" date="2013-12" db="EMBL/GenBank/DDBJ databases">
        <authorList>
            <consortium name="DOE Joint Genome Institute"/>
            <person name="Smidt H."/>
            <person name="Huntemann M."/>
            <person name="Han J."/>
            <person name="Chen A."/>
            <person name="Kyrpides N."/>
            <person name="Mavromatis K."/>
            <person name="Markowitz V."/>
            <person name="Palaniappan K."/>
            <person name="Ivanova N."/>
            <person name="Schaumberg A."/>
            <person name="Pati A."/>
            <person name="Liolios K."/>
            <person name="Nordberg H.P."/>
            <person name="Cantor M.N."/>
            <person name="Hua S.X."/>
            <person name="Woyke T."/>
        </authorList>
    </citation>
    <scope>NUCLEOTIDE SEQUENCE [LARGE SCALE GENOMIC DNA]</scope>
    <source>
        <strain evidence="2">DSM 15288</strain>
    </source>
</reference>
<organism evidence="1 2">
    <name type="scientific">Desulfitobacterium metallireducens DSM 15288</name>
    <dbReference type="NCBI Taxonomy" id="871968"/>
    <lineage>
        <taxon>Bacteria</taxon>
        <taxon>Bacillati</taxon>
        <taxon>Bacillota</taxon>
        <taxon>Clostridia</taxon>
        <taxon>Eubacteriales</taxon>
        <taxon>Desulfitobacteriaceae</taxon>
        <taxon>Desulfitobacterium</taxon>
    </lineage>
</organism>
<accession>W0ECP7</accession>
<dbReference type="HOGENOM" id="CLU_061528_0_0_9"/>
<sequence>MTNIVCFDGHEVKPYCETGKIVYHYTSPDSFLSVVKNKNLWFSDSQFMNDRSEYVHIKNIFKQAAKGTPHDDNDKFVDYLMGVPYGGITTQHAISGKGSFSRGIIRTRYYLFCISLDPDSHSMWNYYVKNGYYQGYNFGLSVDALMDSIPQFGQKLTHGKVNYNVEEQILHTHNKIMELSKEFDYNIKAGIDEELCIESYQEKLAEYLLQRCMFYKNPAFKHEEEYRFLIEAPAITTDSGGTVEHHVGGGGLIVPHLVVTFDPIQSIRSITLAPMMEPEVAKQGVQRLLANKIPEIKSQINIDFSQINVRF</sequence>
<dbReference type="Proteomes" id="UP000010847">
    <property type="component" value="Chromosome"/>
</dbReference>
<dbReference type="EMBL" id="CP007032">
    <property type="protein sequence ID" value="AHF08645.1"/>
    <property type="molecule type" value="Genomic_DNA"/>
</dbReference>
<dbReference type="InterPro" id="IPR021352">
    <property type="entry name" value="DUF2971"/>
</dbReference>